<dbReference type="AlphaFoldDB" id="A0A251S0H8"/>
<protein>
    <submittedName>
        <fullName evidence="3">Uncharacterized protein</fullName>
    </submittedName>
</protein>
<dbReference type="Proteomes" id="UP000215914">
    <property type="component" value="Chromosome 16"/>
</dbReference>
<evidence type="ECO:0000313" key="4">
    <source>
        <dbReference type="Proteomes" id="UP000215914"/>
    </source>
</evidence>
<evidence type="ECO:0000313" key="2">
    <source>
        <dbReference type="EMBL" id="KAF5760556.1"/>
    </source>
</evidence>
<dbReference type="Gramene" id="mRNA:HanXRQr2_Chr16g0754881">
    <property type="protein sequence ID" value="mRNA:HanXRQr2_Chr16g0754881"/>
    <property type="gene ID" value="HanXRQr2_Chr16g0754881"/>
</dbReference>
<evidence type="ECO:0000256" key="1">
    <source>
        <dbReference type="SAM" id="MobiDB-lite"/>
    </source>
</evidence>
<reference evidence="2" key="3">
    <citation type="submission" date="2020-06" db="EMBL/GenBank/DDBJ databases">
        <title>Helianthus annuus Genome sequencing and assembly Release 2.</title>
        <authorList>
            <person name="Gouzy J."/>
            <person name="Langlade N."/>
            <person name="Munos S."/>
        </authorList>
    </citation>
    <scope>NUCLEOTIDE SEQUENCE</scope>
    <source>
        <tissue evidence="2">Leaves</tissue>
    </source>
</reference>
<dbReference type="EMBL" id="CM007905">
    <property type="protein sequence ID" value="OTF91953.1"/>
    <property type="molecule type" value="Genomic_DNA"/>
</dbReference>
<feature type="region of interest" description="Disordered" evidence="1">
    <location>
        <begin position="1"/>
        <end position="34"/>
    </location>
</feature>
<gene>
    <name evidence="3" type="ORF">HannXRQ_Chr16g0516581</name>
    <name evidence="2" type="ORF">HanXRQr2_Chr16g0754881</name>
</gene>
<dbReference type="EMBL" id="MNCJ02000331">
    <property type="protein sequence ID" value="KAF5760556.1"/>
    <property type="molecule type" value="Genomic_DNA"/>
</dbReference>
<reference evidence="3" key="2">
    <citation type="submission" date="2017-02" db="EMBL/GenBank/DDBJ databases">
        <title>Sunflower complete genome.</title>
        <authorList>
            <person name="Langlade N."/>
            <person name="Munos S."/>
        </authorList>
    </citation>
    <scope>NUCLEOTIDE SEQUENCE [LARGE SCALE GENOMIC DNA]</scope>
    <source>
        <tissue evidence="3">Leaves</tissue>
    </source>
</reference>
<evidence type="ECO:0000313" key="3">
    <source>
        <dbReference type="EMBL" id="OTF91953.1"/>
    </source>
</evidence>
<sequence>MELGSRSSRHNGFEGSNASHNRKRMDNQTSGSSKQMMEQVAFLGILHIQPQYNPDVKMSRVGVCPLNSVV</sequence>
<accession>A0A251S0H8</accession>
<proteinExistence type="predicted"/>
<dbReference type="InParanoid" id="A0A251S0H8"/>
<reference evidence="2 4" key="1">
    <citation type="journal article" date="2017" name="Nature">
        <title>The sunflower genome provides insights into oil metabolism, flowering and Asterid evolution.</title>
        <authorList>
            <person name="Badouin H."/>
            <person name="Gouzy J."/>
            <person name="Grassa C.J."/>
            <person name="Murat F."/>
            <person name="Staton S.E."/>
            <person name="Cottret L."/>
            <person name="Lelandais-Briere C."/>
            <person name="Owens G.L."/>
            <person name="Carrere S."/>
            <person name="Mayjonade B."/>
            <person name="Legrand L."/>
            <person name="Gill N."/>
            <person name="Kane N.C."/>
            <person name="Bowers J.E."/>
            <person name="Hubner S."/>
            <person name="Bellec A."/>
            <person name="Berard A."/>
            <person name="Berges H."/>
            <person name="Blanchet N."/>
            <person name="Boniface M.C."/>
            <person name="Brunel D."/>
            <person name="Catrice O."/>
            <person name="Chaidir N."/>
            <person name="Claudel C."/>
            <person name="Donnadieu C."/>
            <person name="Faraut T."/>
            <person name="Fievet G."/>
            <person name="Helmstetter N."/>
            <person name="King M."/>
            <person name="Knapp S.J."/>
            <person name="Lai Z."/>
            <person name="Le Paslier M.C."/>
            <person name="Lippi Y."/>
            <person name="Lorenzon L."/>
            <person name="Mandel J.R."/>
            <person name="Marage G."/>
            <person name="Marchand G."/>
            <person name="Marquand E."/>
            <person name="Bret-Mestries E."/>
            <person name="Morien E."/>
            <person name="Nambeesan S."/>
            <person name="Nguyen T."/>
            <person name="Pegot-Espagnet P."/>
            <person name="Pouilly N."/>
            <person name="Raftis F."/>
            <person name="Sallet E."/>
            <person name="Schiex T."/>
            <person name="Thomas J."/>
            <person name="Vandecasteele C."/>
            <person name="Vares D."/>
            <person name="Vear F."/>
            <person name="Vautrin S."/>
            <person name="Crespi M."/>
            <person name="Mangin B."/>
            <person name="Burke J.M."/>
            <person name="Salse J."/>
            <person name="Munos S."/>
            <person name="Vincourt P."/>
            <person name="Rieseberg L.H."/>
            <person name="Langlade N.B."/>
        </authorList>
    </citation>
    <scope>NUCLEOTIDE SEQUENCE [LARGE SCALE GENOMIC DNA]</scope>
    <source>
        <strain evidence="4">cv. SF193</strain>
        <tissue evidence="2">Leaves</tissue>
    </source>
</reference>
<name>A0A251S0H8_HELAN</name>
<keyword evidence="4" id="KW-1185">Reference proteome</keyword>
<organism evidence="3 4">
    <name type="scientific">Helianthus annuus</name>
    <name type="common">Common sunflower</name>
    <dbReference type="NCBI Taxonomy" id="4232"/>
    <lineage>
        <taxon>Eukaryota</taxon>
        <taxon>Viridiplantae</taxon>
        <taxon>Streptophyta</taxon>
        <taxon>Embryophyta</taxon>
        <taxon>Tracheophyta</taxon>
        <taxon>Spermatophyta</taxon>
        <taxon>Magnoliopsida</taxon>
        <taxon>eudicotyledons</taxon>
        <taxon>Gunneridae</taxon>
        <taxon>Pentapetalae</taxon>
        <taxon>asterids</taxon>
        <taxon>campanulids</taxon>
        <taxon>Asterales</taxon>
        <taxon>Asteraceae</taxon>
        <taxon>Asteroideae</taxon>
        <taxon>Heliantheae alliance</taxon>
        <taxon>Heliantheae</taxon>
        <taxon>Helianthus</taxon>
    </lineage>
</organism>